<gene>
    <name evidence="7" type="ORF">Fcan01_00575</name>
</gene>
<dbReference type="GO" id="GO:0030170">
    <property type="term" value="F:pyridoxal phosphate binding"/>
    <property type="evidence" value="ECO:0007669"/>
    <property type="project" value="InterPro"/>
</dbReference>
<dbReference type="CDD" id="cd06454">
    <property type="entry name" value="KBL_like"/>
    <property type="match status" value="1"/>
</dbReference>
<feature type="transmembrane region" description="Helical" evidence="5">
    <location>
        <begin position="454"/>
        <end position="471"/>
    </location>
</feature>
<dbReference type="InterPro" id="IPR050087">
    <property type="entry name" value="AON_synthase_class-II"/>
</dbReference>
<keyword evidence="5" id="KW-1133">Transmembrane helix</keyword>
<proteinExistence type="inferred from homology"/>
<keyword evidence="5" id="KW-0472">Membrane</keyword>
<protein>
    <submittedName>
        <fullName evidence="7">Serine palmitoyltransferase 2</fullName>
    </submittedName>
</protein>
<dbReference type="Proteomes" id="UP000198287">
    <property type="component" value="Unassembled WGS sequence"/>
</dbReference>
<keyword evidence="4" id="KW-0012">Acyltransferase</keyword>
<dbReference type="STRING" id="158441.A0A226EZH7"/>
<accession>A0A226EZH7</accession>
<dbReference type="GO" id="GO:0016020">
    <property type="term" value="C:membrane"/>
    <property type="evidence" value="ECO:0007669"/>
    <property type="project" value="GOC"/>
</dbReference>
<evidence type="ECO:0000256" key="5">
    <source>
        <dbReference type="SAM" id="Phobius"/>
    </source>
</evidence>
<feature type="transmembrane region" description="Helical" evidence="5">
    <location>
        <begin position="279"/>
        <end position="298"/>
    </location>
</feature>
<dbReference type="GO" id="GO:0004758">
    <property type="term" value="F:serine C-palmitoyltransferase activity"/>
    <property type="evidence" value="ECO:0007669"/>
    <property type="project" value="TreeGrafter"/>
</dbReference>
<feature type="transmembrane region" description="Helical" evidence="5">
    <location>
        <begin position="515"/>
        <end position="539"/>
    </location>
</feature>
<comment type="cofactor">
    <cofactor evidence="1">
        <name>pyridoxal 5'-phosphate</name>
        <dbReference type="ChEBI" id="CHEBI:597326"/>
    </cofactor>
</comment>
<feature type="transmembrane region" description="Helical" evidence="5">
    <location>
        <begin position="20"/>
        <end position="38"/>
    </location>
</feature>
<dbReference type="EMBL" id="LNIX01000001">
    <property type="protein sequence ID" value="OXA62975.1"/>
    <property type="molecule type" value="Genomic_DNA"/>
</dbReference>
<dbReference type="InterPro" id="IPR015421">
    <property type="entry name" value="PyrdxlP-dep_Trfase_major"/>
</dbReference>
<dbReference type="Pfam" id="PF00155">
    <property type="entry name" value="Aminotran_1_2"/>
    <property type="match status" value="1"/>
</dbReference>
<dbReference type="OrthoDB" id="65434at2759"/>
<evidence type="ECO:0000313" key="8">
    <source>
        <dbReference type="Proteomes" id="UP000198287"/>
    </source>
</evidence>
<dbReference type="SUPFAM" id="SSF52087">
    <property type="entry name" value="CRAL/TRIO domain"/>
    <property type="match status" value="1"/>
</dbReference>
<dbReference type="GO" id="GO:0017059">
    <property type="term" value="C:serine palmitoyltransferase complex"/>
    <property type="evidence" value="ECO:0007669"/>
    <property type="project" value="TreeGrafter"/>
</dbReference>
<dbReference type="PANTHER" id="PTHR13693">
    <property type="entry name" value="CLASS II AMINOTRANSFERASE/8-AMINO-7-OXONONANOATE SYNTHASE"/>
    <property type="match status" value="1"/>
</dbReference>
<dbReference type="GO" id="GO:0046513">
    <property type="term" value="P:ceramide biosynthetic process"/>
    <property type="evidence" value="ECO:0007669"/>
    <property type="project" value="TreeGrafter"/>
</dbReference>
<feature type="domain" description="CRAL-TRIO" evidence="6">
    <location>
        <begin position="698"/>
        <end position="811"/>
    </location>
</feature>
<dbReference type="Gene3D" id="3.90.1150.10">
    <property type="entry name" value="Aspartate Aminotransferase, domain 1"/>
    <property type="match status" value="1"/>
</dbReference>
<feature type="transmembrane region" description="Helical" evidence="5">
    <location>
        <begin position="149"/>
        <end position="168"/>
    </location>
</feature>
<dbReference type="Gene3D" id="3.40.525.10">
    <property type="entry name" value="CRAL-TRIO lipid binding domain"/>
    <property type="match status" value="1"/>
</dbReference>
<dbReference type="GO" id="GO:0046512">
    <property type="term" value="P:sphingosine biosynthetic process"/>
    <property type="evidence" value="ECO:0007669"/>
    <property type="project" value="TreeGrafter"/>
</dbReference>
<dbReference type="InterPro" id="IPR004839">
    <property type="entry name" value="Aminotransferase_I/II_large"/>
</dbReference>
<dbReference type="InterPro" id="IPR015422">
    <property type="entry name" value="PyrdxlP-dep_Trfase_small"/>
</dbReference>
<dbReference type="InterPro" id="IPR036865">
    <property type="entry name" value="CRAL-TRIO_dom_sf"/>
</dbReference>
<evidence type="ECO:0000313" key="7">
    <source>
        <dbReference type="EMBL" id="OXA62975.1"/>
    </source>
</evidence>
<keyword evidence="3 7" id="KW-0808">Transferase</keyword>
<dbReference type="CDD" id="cd00170">
    <property type="entry name" value="SEC14"/>
    <property type="match status" value="1"/>
</dbReference>
<dbReference type="Gene3D" id="3.40.640.10">
    <property type="entry name" value="Type I PLP-dependent aspartate aminotransferase-like (Major domain)"/>
    <property type="match status" value="1"/>
</dbReference>
<comment type="similarity">
    <text evidence="2">Belongs to the class-II pyridoxal-phosphate-dependent aminotransferase family.</text>
</comment>
<evidence type="ECO:0000256" key="4">
    <source>
        <dbReference type="ARBA" id="ARBA00023315"/>
    </source>
</evidence>
<dbReference type="PANTHER" id="PTHR13693:SF3">
    <property type="entry name" value="LD36009P"/>
    <property type="match status" value="1"/>
</dbReference>
<evidence type="ECO:0000256" key="3">
    <source>
        <dbReference type="ARBA" id="ARBA00022679"/>
    </source>
</evidence>
<name>A0A226EZH7_FOLCA</name>
<dbReference type="AlphaFoldDB" id="A0A226EZH7"/>
<organism evidence="7 8">
    <name type="scientific">Folsomia candida</name>
    <name type="common">Springtail</name>
    <dbReference type="NCBI Taxonomy" id="158441"/>
    <lineage>
        <taxon>Eukaryota</taxon>
        <taxon>Metazoa</taxon>
        <taxon>Ecdysozoa</taxon>
        <taxon>Arthropoda</taxon>
        <taxon>Hexapoda</taxon>
        <taxon>Collembola</taxon>
        <taxon>Entomobryomorpha</taxon>
        <taxon>Isotomoidea</taxon>
        <taxon>Isotomidae</taxon>
        <taxon>Proisotominae</taxon>
        <taxon>Folsomia</taxon>
    </lineage>
</organism>
<reference evidence="7 8" key="1">
    <citation type="submission" date="2015-12" db="EMBL/GenBank/DDBJ databases">
        <title>The genome of Folsomia candida.</title>
        <authorList>
            <person name="Faddeeva A."/>
            <person name="Derks M.F."/>
            <person name="Anvar Y."/>
            <person name="Smit S."/>
            <person name="Van Straalen N."/>
            <person name="Roelofs D."/>
        </authorList>
    </citation>
    <scope>NUCLEOTIDE SEQUENCE [LARGE SCALE GENOMIC DNA]</scope>
    <source>
        <strain evidence="7 8">VU population</strain>
        <tissue evidence="7">Whole body</tissue>
    </source>
</reference>
<sequence length="1229" mass="139449">MSLARYVRHILVPRDWTESFTELLNVAYFLVSLTFVTTKEGHLAVTRKTWRIAFLWGMLIVSTIDSFYRAVVCGKVNYKEMKSKDIMQMYIELFSRSGATILSWDIFVKMETHANFVNHIFNMNERLAAPSVFYQTRAATWRGMRGMDIYIFVACGPVSYVFPLVGSIGAHLQDRHSPRYWGAMLLPRWMYDSLFGTISYATFELFVVYSNGYSVFFIMSVGIAFNYSTDRRLELYQGLEILNNVASVCYSRVLWPAGQNTILICHVTINVILISMHDAIPLGLLGMLITTLVMLLLFERNCIKACAEMYEESRKFKRLIAARGHLRQRKVARSLRPLKVFVGSYYYFKMSTFMTYVNTVVDYTIDFLIAIIEVADYFPEADIVFNVTNSSLAYQLITGNSDIAIGYLYHVLPRLRFGNPIVPFYTEEIYALFQQPHNLMEQRNVFTKPFKPDLAIGMAVLFIAIGTLVELSETMKTDLIRSLLTLAKGCGWAAAIVARQGATQDWTMRRDYIKFMLLLGMMLSFALNGYYSAAILSYFRTDEEIIRKFSHLVPAGFSIDAFTSVKSTFPRDSGNNSVIQFRGVDYMTSIQLVYEGSHAHVDSPDWFVELSTQLGKTADEICTVSRVVFNNRNYPYPIDLYFSQSKIIANYKTFRGRWETFTHFSIRANWDPTRIPNPEMRIIFAFYLYAALKIGHRDPRCSAKSRSEPPTLLHIFDTKGFSTSHAKIFSFRETLISIRLYNALPKNVTKCVIFRNSGIMFEKTYSFVKWLLPYDMRKMIHVCSDDISPIFEHVPVEGVPKAVGGLAENDEVFLADLEKELDADGGLHTLLNMIFDRSYTGKLITCVDMGSFNYLGFAANDGQIVDDVKNSMNTFGLTACSTRNEFGEFPVHNELEKLVAKFLRVEDALVCGSGFATNALNIPAIMDENTLVFSDAKNHSSVIMGLRLSKAPVRVFRHNDLHHLEKLLTQLFKSGEVHKFEKIIVIVEGVYSMDASILQLPELIRLKEIYKFYIYLEEAHSFGAMGPNGGGIVDYFNCDPNSVDIYMGTFSKSLWAAGGYIAGSRQLVQHLRENGYSHAHATAMPPPIAQQIISSIESLMAEGGTARVERLKHNSTYFKEELIKRGIFIYGDLDSPIAPVACPHPAKLAFILRELRKRGVIAAGVGHPAVGILESRIRFCISAAHSKESLDYVVEQLTQVADLVFLRDSRIAKKSEEIISAKKVLQNFD</sequence>
<feature type="transmembrane region" description="Helical" evidence="5">
    <location>
        <begin position="50"/>
        <end position="68"/>
    </location>
</feature>
<comment type="caution">
    <text evidence="7">The sequence shown here is derived from an EMBL/GenBank/DDBJ whole genome shotgun (WGS) entry which is preliminary data.</text>
</comment>
<evidence type="ECO:0000259" key="6">
    <source>
        <dbReference type="PROSITE" id="PS50191"/>
    </source>
</evidence>
<keyword evidence="5" id="KW-0812">Transmembrane</keyword>
<feature type="transmembrane region" description="Helical" evidence="5">
    <location>
        <begin position="206"/>
        <end position="227"/>
    </location>
</feature>
<dbReference type="InterPro" id="IPR001251">
    <property type="entry name" value="CRAL-TRIO_dom"/>
</dbReference>
<dbReference type="InterPro" id="IPR015424">
    <property type="entry name" value="PyrdxlP-dep_Trfase"/>
</dbReference>
<keyword evidence="8" id="KW-1185">Reference proteome</keyword>
<dbReference type="PROSITE" id="PS50191">
    <property type="entry name" value="CRAL_TRIO"/>
    <property type="match status" value="1"/>
</dbReference>
<evidence type="ECO:0000256" key="2">
    <source>
        <dbReference type="ARBA" id="ARBA00008392"/>
    </source>
</evidence>
<dbReference type="SUPFAM" id="SSF53383">
    <property type="entry name" value="PLP-dependent transferases"/>
    <property type="match status" value="1"/>
</dbReference>
<evidence type="ECO:0000256" key="1">
    <source>
        <dbReference type="ARBA" id="ARBA00001933"/>
    </source>
</evidence>